<keyword evidence="2" id="KW-1185">Reference proteome</keyword>
<sequence length="169" mass="18453">MPWTIWPALIVLWGVCWMFYPSPGRAPGAGELETQSHLHQPQPEELGGEFPFLASGEADLIFPFLEDFSFSDEWWAPHQLNTICDPLSMTMDHDTGAYPPDSAREFSPMTTVDLTRSPTNSLHPGSGSQLTLSPGVQQRSQSQGSEPVAVGITENIATTASGYVNMTLT</sequence>
<comment type="caution">
    <text evidence="1">The sequence shown here is derived from an EMBL/GenBank/DDBJ whole genome shotgun (WGS) entry which is preliminary data.</text>
</comment>
<gene>
    <name evidence="1" type="ORF">NCS57_00209500</name>
</gene>
<organism evidence="1 2">
    <name type="scientific">Fusarium keratoplasticum</name>
    <dbReference type="NCBI Taxonomy" id="1328300"/>
    <lineage>
        <taxon>Eukaryota</taxon>
        <taxon>Fungi</taxon>
        <taxon>Dikarya</taxon>
        <taxon>Ascomycota</taxon>
        <taxon>Pezizomycotina</taxon>
        <taxon>Sordariomycetes</taxon>
        <taxon>Hypocreomycetidae</taxon>
        <taxon>Hypocreales</taxon>
        <taxon>Nectriaceae</taxon>
        <taxon>Fusarium</taxon>
        <taxon>Fusarium solani species complex</taxon>
    </lineage>
</organism>
<reference evidence="1" key="1">
    <citation type="submission" date="2022-06" db="EMBL/GenBank/DDBJ databases">
        <title>Fusarium solani species complex genomes reveal bases of compartmentalisation and animal pathogenesis.</title>
        <authorList>
            <person name="Tsai I.J."/>
        </authorList>
    </citation>
    <scope>NUCLEOTIDE SEQUENCE</scope>
    <source>
        <strain evidence="1">Fu6.1</strain>
    </source>
</reference>
<evidence type="ECO:0000313" key="2">
    <source>
        <dbReference type="Proteomes" id="UP001065298"/>
    </source>
</evidence>
<dbReference type="EMBL" id="CM046504">
    <property type="protein sequence ID" value="KAI8679318.1"/>
    <property type="molecule type" value="Genomic_DNA"/>
</dbReference>
<evidence type="ECO:0000313" key="1">
    <source>
        <dbReference type="EMBL" id="KAI8679318.1"/>
    </source>
</evidence>
<accession>A0ACC0R9L0</accession>
<dbReference type="Proteomes" id="UP001065298">
    <property type="component" value="Chromosome 2"/>
</dbReference>
<name>A0ACC0R9L0_9HYPO</name>
<proteinExistence type="predicted"/>
<protein>
    <submittedName>
        <fullName evidence="1">C2H2-type domain-containing protein</fullName>
    </submittedName>
</protein>